<protein>
    <submittedName>
        <fullName evidence="1">Uncharacterized protein</fullName>
    </submittedName>
</protein>
<evidence type="ECO:0000313" key="2">
    <source>
        <dbReference type="Proteomes" id="UP000297245"/>
    </source>
</evidence>
<sequence length="72" mass="8275">RYWLKSSLEWGGSTERGLDAGFCLFLLVGITSDYLLRRLFGECLDEVRCLINLTLFIPSLTTHILYPTSLYL</sequence>
<organism evidence="1 2">
    <name type="scientific">Dendrothele bispora (strain CBS 962.96)</name>
    <dbReference type="NCBI Taxonomy" id="1314807"/>
    <lineage>
        <taxon>Eukaryota</taxon>
        <taxon>Fungi</taxon>
        <taxon>Dikarya</taxon>
        <taxon>Basidiomycota</taxon>
        <taxon>Agaricomycotina</taxon>
        <taxon>Agaricomycetes</taxon>
        <taxon>Agaricomycetidae</taxon>
        <taxon>Agaricales</taxon>
        <taxon>Agaricales incertae sedis</taxon>
        <taxon>Dendrothele</taxon>
    </lineage>
</organism>
<evidence type="ECO:0000313" key="1">
    <source>
        <dbReference type="EMBL" id="THV00066.1"/>
    </source>
</evidence>
<dbReference type="OrthoDB" id="3364886at2759"/>
<reference evidence="1 2" key="1">
    <citation type="journal article" date="2019" name="Nat. Ecol. Evol.">
        <title>Megaphylogeny resolves global patterns of mushroom evolution.</title>
        <authorList>
            <person name="Varga T."/>
            <person name="Krizsan K."/>
            <person name="Foldi C."/>
            <person name="Dima B."/>
            <person name="Sanchez-Garcia M."/>
            <person name="Sanchez-Ramirez S."/>
            <person name="Szollosi G.J."/>
            <person name="Szarkandi J.G."/>
            <person name="Papp V."/>
            <person name="Albert L."/>
            <person name="Andreopoulos W."/>
            <person name="Angelini C."/>
            <person name="Antonin V."/>
            <person name="Barry K.W."/>
            <person name="Bougher N.L."/>
            <person name="Buchanan P."/>
            <person name="Buyck B."/>
            <person name="Bense V."/>
            <person name="Catcheside P."/>
            <person name="Chovatia M."/>
            <person name="Cooper J."/>
            <person name="Damon W."/>
            <person name="Desjardin D."/>
            <person name="Finy P."/>
            <person name="Geml J."/>
            <person name="Haridas S."/>
            <person name="Hughes K."/>
            <person name="Justo A."/>
            <person name="Karasinski D."/>
            <person name="Kautmanova I."/>
            <person name="Kiss B."/>
            <person name="Kocsube S."/>
            <person name="Kotiranta H."/>
            <person name="LaButti K.M."/>
            <person name="Lechner B.E."/>
            <person name="Liimatainen K."/>
            <person name="Lipzen A."/>
            <person name="Lukacs Z."/>
            <person name="Mihaltcheva S."/>
            <person name="Morgado L.N."/>
            <person name="Niskanen T."/>
            <person name="Noordeloos M.E."/>
            <person name="Ohm R.A."/>
            <person name="Ortiz-Santana B."/>
            <person name="Ovrebo C."/>
            <person name="Racz N."/>
            <person name="Riley R."/>
            <person name="Savchenko A."/>
            <person name="Shiryaev A."/>
            <person name="Soop K."/>
            <person name="Spirin V."/>
            <person name="Szebenyi C."/>
            <person name="Tomsovsky M."/>
            <person name="Tulloss R.E."/>
            <person name="Uehling J."/>
            <person name="Grigoriev I.V."/>
            <person name="Vagvolgyi C."/>
            <person name="Papp T."/>
            <person name="Martin F.M."/>
            <person name="Miettinen O."/>
            <person name="Hibbett D.S."/>
            <person name="Nagy L.G."/>
        </authorList>
    </citation>
    <scope>NUCLEOTIDE SEQUENCE [LARGE SCALE GENOMIC DNA]</scope>
    <source>
        <strain evidence="1 2">CBS 962.96</strain>
    </source>
</reference>
<name>A0A4V4HGT3_DENBC</name>
<accession>A0A4V4HGT3</accession>
<dbReference type="AlphaFoldDB" id="A0A4V4HGT3"/>
<dbReference type="EMBL" id="ML179109">
    <property type="protein sequence ID" value="THV00066.1"/>
    <property type="molecule type" value="Genomic_DNA"/>
</dbReference>
<gene>
    <name evidence="1" type="ORF">K435DRAFT_657749</name>
</gene>
<dbReference type="Proteomes" id="UP000297245">
    <property type="component" value="Unassembled WGS sequence"/>
</dbReference>
<proteinExistence type="predicted"/>
<keyword evidence="2" id="KW-1185">Reference proteome</keyword>
<feature type="non-terminal residue" evidence="1">
    <location>
        <position position="1"/>
    </location>
</feature>